<proteinExistence type="predicted"/>
<gene>
    <name evidence="1" type="ORF">E1091_18870</name>
</gene>
<accession>A0ABY2DF61</accession>
<keyword evidence="2" id="KW-1185">Reference proteome</keyword>
<organism evidence="1 2">
    <name type="scientific">Micromonospora fluostatini</name>
    <dbReference type="NCBI Taxonomy" id="1629071"/>
    <lineage>
        <taxon>Bacteria</taxon>
        <taxon>Bacillati</taxon>
        <taxon>Actinomycetota</taxon>
        <taxon>Actinomycetes</taxon>
        <taxon>Micromonosporales</taxon>
        <taxon>Micromonosporaceae</taxon>
        <taxon>Micromonospora</taxon>
    </lineage>
</organism>
<comment type="caution">
    <text evidence="1">The sequence shown here is derived from an EMBL/GenBank/DDBJ whole genome shotgun (WGS) entry which is preliminary data.</text>
</comment>
<name>A0ABY2DF61_9ACTN</name>
<evidence type="ECO:0000313" key="2">
    <source>
        <dbReference type="Proteomes" id="UP000295626"/>
    </source>
</evidence>
<dbReference type="Proteomes" id="UP000295626">
    <property type="component" value="Unassembled WGS sequence"/>
</dbReference>
<protein>
    <submittedName>
        <fullName evidence="1">Uncharacterized protein</fullName>
    </submittedName>
</protein>
<evidence type="ECO:0000313" key="1">
    <source>
        <dbReference type="EMBL" id="TDB81924.1"/>
    </source>
</evidence>
<reference evidence="1 2" key="1">
    <citation type="submission" date="2019-02" db="EMBL/GenBank/DDBJ databases">
        <title>Draft genome sequences of novel Actinobacteria.</title>
        <authorList>
            <person name="Sahin N."/>
            <person name="Ay H."/>
            <person name="Saygin H."/>
        </authorList>
    </citation>
    <scope>NUCLEOTIDE SEQUENCE [LARGE SCALE GENOMIC DNA]</scope>
    <source>
        <strain evidence="1 2">JCM 30529</strain>
    </source>
</reference>
<dbReference type="EMBL" id="SMKE01001028">
    <property type="protein sequence ID" value="TDB81924.1"/>
    <property type="molecule type" value="Genomic_DNA"/>
</dbReference>
<sequence length="183" mass="20804">MSEQWRKHKPVWGDPLPGEEFRDRSVRSCTGCSWQPQAELCSIHTFGEHLVPLGAPDYMTHYWQTWATHVEAPTGQLDRDAVARELSDFSVVMEGASTVYSELADLSKPNTAPGWILAGAERKYREIHANLILCDLLSEFDDEPSRQRVIDYAETLHEGAWAEHQQGLEILRRVEQEQAASQT</sequence>